<keyword evidence="3" id="KW-1185">Reference proteome</keyword>
<dbReference type="EMBL" id="LSRX01000016">
    <property type="protein sequence ID" value="OLQ14416.1"/>
    <property type="molecule type" value="Genomic_DNA"/>
</dbReference>
<dbReference type="Proteomes" id="UP000186817">
    <property type="component" value="Unassembled WGS sequence"/>
</dbReference>
<protein>
    <submittedName>
        <fullName evidence="2">Uncharacterized protein</fullName>
    </submittedName>
</protein>
<organism evidence="2 3">
    <name type="scientific">Symbiodinium microadriaticum</name>
    <name type="common">Dinoflagellate</name>
    <name type="synonym">Zooxanthella microadriatica</name>
    <dbReference type="NCBI Taxonomy" id="2951"/>
    <lineage>
        <taxon>Eukaryota</taxon>
        <taxon>Sar</taxon>
        <taxon>Alveolata</taxon>
        <taxon>Dinophyceae</taxon>
        <taxon>Suessiales</taxon>
        <taxon>Symbiodiniaceae</taxon>
        <taxon>Symbiodinium</taxon>
    </lineage>
</organism>
<gene>
    <name evidence="2" type="ORF">AK812_SmicGene1559</name>
</gene>
<evidence type="ECO:0000313" key="3">
    <source>
        <dbReference type="Proteomes" id="UP000186817"/>
    </source>
</evidence>
<proteinExistence type="predicted"/>
<feature type="compositionally biased region" description="Polar residues" evidence="1">
    <location>
        <begin position="126"/>
        <end position="137"/>
    </location>
</feature>
<sequence length="547" mass="62037">MTFSGVASLDNESICMRLTPNTSATPSNRPSYSASAATSTPWVCSLTRNDSVVLQAIVEDKVTVHESRLPMSRDSLRTLMNYVQRQLDMKVGIGEPWCAAADALLLRMLEKAKKKPSKKSSAASSQFSLQDDPTRTQALAIEDAVRENDHKDGDTNLDTKVHDDPSGQDKAEGLITKNGDDTNGDTKVDDAHKDGSSESDSSSSSSSVSPATARRFKRADTSQWTTGWHDMWKFTSELLDTNFHIPKRRRRCQKLLRAIHYTQGELVGCRVRRDQVKWSKTLQAFFRVCKCVLSHGTDASERLTNVPLSTIHIVLNINHKAVEHLERGLNQVRKHYVEETQKTITFKYSNKKWMDIEVDEASDTGMKWEQWVGLVSRGKPESLVLVRLKPQITKRRAPGPGAIRKAEWKPIANRWLQDTCVILHSDSARSYKSKISGVLHDAVVHQKKKVKINGKWVWKLPKYVTMKTHKLPSGRKIKTKAGTQVIDRAWRFLKDRVKVNQNSKSNSANIRAKIRSAQYEYWCRGKDMWSCTGNLRTWHMSKIVQKP</sequence>
<dbReference type="AlphaFoldDB" id="A0A1Q9F414"/>
<evidence type="ECO:0000256" key="1">
    <source>
        <dbReference type="SAM" id="MobiDB-lite"/>
    </source>
</evidence>
<accession>A0A1Q9F414</accession>
<feature type="region of interest" description="Disordered" evidence="1">
    <location>
        <begin position="114"/>
        <end position="220"/>
    </location>
</feature>
<feature type="compositionally biased region" description="Low complexity" evidence="1">
    <location>
        <begin position="198"/>
        <end position="209"/>
    </location>
</feature>
<name>A0A1Q9F414_SYMMI</name>
<evidence type="ECO:0000313" key="2">
    <source>
        <dbReference type="EMBL" id="OLQ14416.1"/>
    </source>
</evidence>
<reference evidence="2 3" key="1">
    <citation type="submission" date="2016-02" db="EMBL/GenBank/DDBJ databases">
        <title>Genome analysis of coral dinoflagellate symbionts highlights evolutionary adaptations to a symbiotic lifestyle.</title>
        <authorList>
            <person name="Aranda M."/>
            <person name="Li Y."/>
            <person name="Liew Y.J."/>
            <person name="Baumgarten S."/>
            <person name="Simakov O."/>
            <person name="Wilson M."/>
            <person name="Piel J."/>
            <person name="Ashoor H."/>
            <person name="Bougouffa S."/>
            <person name="Bajic V.B."/>
            <person name="Ryu T."/>
            <person name="Ravasi T."/>
            <person name="Bayer T."/>
            <person name="Micklem G."/>
            <person name="Kim H."/>
            <person name="Bhak J."/>
            <person name="Lajeunesse T.C."/>
            <person name="Voolstra C.R."/>
        </authorList>
    </citation>
    <scope>NUCLEOTIDE SEQUENCE [LARGE SCALE GENOMIC DNA]</scope>
    <source>
        <strain evidence="2 3">CCMP2467</strain>
    </source>
</reference>
<feature type="compositionally biased region" description="Basic and acidic residues" evidence="1">
    <location>
        <begin position="143"/>
        <end position="196"/>
    </location>
</feature>
<comment type="caution">
    <text evidence="2">The sequence shown here is derived from an EMBL/GenBank/DDBJ whole genome shotgun (WGS) entry which is preliminary data.</text>
</comment>